<evidence type="ECO:0000313" key="2">
    <source>
        <dbReference type="Proteomes" id="UP000194968"/>
    </source>
</evidence>
<dbReference type="OrthoDB" id="9182441at2"/>
<dbReference type="RefSeq" id="WP_065651185.1">
    <property type="nucleotide sequence ID" value="NZ_NASD01000027.1"/>
</dbReference>
<accession>A0A242NXW3</accession>
<sequence length="274" mass="31282">MGNYSKNISERIKNVRIKEGYCLICGSYGELTMDHVPPKGAITISKIEQKHIFELLEGDNKKIKGVVSQNGSRFKTICAICNNDVIGKNDMEVSSVIKELNIKIKSYFYNPRSIYNSISVPFNPIRFCRAMIGHILSATTVNHCKYPPVNSSYFRPLQNFVLGDDNAIKNTHDIYYWFYPHRMHISSKMVAFRNQGNGCILSVLSFFPIAFLLTEKNMGIFPAQAKKLTFQDTHIIMELSARNINYSSFPFIAFENEEILLTNSDMCIVSYPIK</sequence>
<comment type="caution">
    <text evidence="1">The sequence shown here is derived from an EMBL/GenBank/DDBJ whole genome shotgun (WGS) entry which is preliminary data.</text>
</comment>
<dbReference type="AlphaFoldDB" id="A0A242NXW3"/>
<organism evidence="1 2">
    <name type="scientific">Gilliamella apis</name>
    <dbReference type="NCBI Taxonomy" id="1970738"/>
    <lineage>
        <taxon>Bacteria</taxon>
        <taxon>Pseudomonadati</taxon>
        <taxon>Pseudomonadota</taxon>
        <taxon>Gammaproteobacteria</taxon>
        <taxon>Orbales</taxon>
        <taxon>Orbaceae</taxon>
        <taxon>Gilliamella</taxon>
    </lineage>
</organism>
<dbReference type="EMBL" id="NASK01000053">
    <property type="protein sequence ID" value="OTQ53667.1"/>
    <property type="molecule type" value="Genomic_DNA"/>
</dbReference>
<proteinExistence type="predicted"/>
<reference evidence="1 2" key="1">
    <citation type="submission" date="2017-03" db="EMBL/GenBank/DDBJ databases">
        <title>Comparative genomics of honeybee gut symbionts reveal geographically distinct and subgroup specific antibiotic resistance.</title>
        <authorList>
            <person name="Ludvigsen J."/>
            <person name="Porcellato D."/>
            <person name="Labee-Lund T.M."/>
            <person name="Amdam G.V."/>
            <person name="Rudi K."/>
        </authorList>
    </citation>
    <scope>NUCLEOTIDE SEQUENCE [LARGE SCALE GENOMIC DNA]</scope>
    <source>
        <strain evidence="1 2">A-4-12</strain>
    </source>
</reference>
<evidence type="ECO:0000313" key="1">
    <source>
        <dbReference type="EMBL" id="OTQ53667.1"/>
    </source>
</evidence>
<dbReference type="Proteomes" id="UP000194968">
    <property type="component" value="Unassembled WGS sequence"/>
</dbReference>
<protein>
    <submittedName>
        <fullName evidence="1">Metal-binding protein</fullName>
    </submittedName>
</protein>
<gene>
    <name evidence="1" type="ORF">B6D06_00690</name>
</gene>
<name>A0A242NXW3_9GAMM</name>